<reference evidence="3 4" key="1">
    <citation type="submission" date="2021-03" db="EMBL/GenBank/DDBJ databases">
        <title>Comparative Genomics and Metabolomics in the genus Turicibacter.</title>
        <authorList>
            <person name="Maki J."/>
            <person name="Looft T."/>
        </authorList>
    </citation>
    <scope>NUCLEOTIDE SEQUENCE</scope>
    <source>
        <strain evidence="3">ISU324</strain>
        <strain evidence="2 4">MMM721</strain>
    </source>
</reference>
<dbReference type="EMBL" id="CP071250">
    <property type="protein sequence ID" value="UUF09329.1"/>
    <property type="molecule type" value="Genomic_DNA"/>
</dbReference>
<evidence type="ECO:0000259" key="1">
    <source>
        <dbReference type="Pfam" id="PF04324"/>
    </source>
</evidence>
<dbReference type="InterPro" id="IPR007419">
    <property type="entry name" value="BFD-like_2Fe2S-bd_dom"/>
</dbReference>
<dbReference type="RefSeq" id="WP_055244897.1">
    <property type="nucleotide sequence ID" value="NZ_CP071249.1"/>
</dbReference>
<gene>
    <name evidence="2" type="ORF">J0J69_08930</name>
    <name evidence="3" type="ORF">J0J70_05050</name>
</gene>
<dbReference type="Gene3D" id="1.10.10.1100">
    <property type="entry name" value="BFD-like [2Fe-2S]-binding domain"/>
    <property type="match status" value="1"/>
</dbReference>
<dbReference type="Proteomes" id="UP001058016">
    <property type="component" value="Chromosome"/>
</dbReference>
<keyword evidence="4" id="KW-1185">Reference proteome</keyword>
<sequence length="99" mass="11028">MSLPREEYIEIRHAQAKGARTIDDILKMTSIQADTPEKMKEIEDVLYLACSCKKVSVEEVAIAVQNGADTVEKIQELTEAGTVCGRCIPILENILELKH</sequence>
<evidence type="ECO:0000313" key="3">
    <source>
        <dbReference type="EMBL" id="UUF09329.1"/>
    </source>
</evidence>
<dbReference type="Pfam" id="PF04324">
    <property type="entry name" value="Fer2_BFD"/>
    <property type="match status" value="1"/>
</dbReference>
<evidence type="ECO:0000313" key="4">
    <source>
        <dbReference type="Proteomes" id="UP001058016"/>
    </source>
</evidence>
<organism evidence="3 5">
    <name type="scientific">Turicibacter bilis</name>
    <dbReference type="NCBI Taxonomy" id="2735723"/>
    <lineage>
        <taxon>Bacteria</taxon>
        <taxon>Bacillati</taxon>
        <taxon>Bacillota</taxon>
        <taxon>Erysipelotrichia</taxon>
        <taxon>Erysipelotrichales</taxon>
        <taxon>Turicibacteraceae</taxon>
        <taxon>Turicibacter</taxon>
    </lineage>
</organism>
<feature type="domain" description="BFD-like [2Fe-2S]-binding" evidence="1">
    <location>
        <begin position="50"/>
        <end position="96"/>
    </location>
</feature>
<evidence type="ECO:0000313" key="2">
    <source>
        <dbReference type="EMBL" id="UUF05214.1"/>
    </source>
</evidence>
<dbReference type="InterPro" id="IPR041854">
    <property type="entry name" value="BFD-like_2Fe2S-bd_dom_sf"/>
</dbReference>
<protein>
    <submittedName>
        <fullName evidence="3">(2Fe-2S)-binding protein</fullName>
    </submittedName>
</protein>
<name>A0A9Q9FJI5_9FIRM</name>
<dbReference type="AlphaFoldDB" id="A0A9Q9FJI5"/>
<proteinExistence type="predicted"/>
<dbReference type="EMBL" id="CP071249">
    <property type="protein sequence ID" value="UUF05214.1"/>
    <property type="molecule type" value="Genomic_DNA"/>
</dbReference>
<dbReference type="Proteomes" id="UP001058072">
    <property type="component" value="Chromosome"/>
</dbReference>
<accession>A0A9Q9FJI5</accession>
<evidence type="ECO:0000313" key="5">
    <source>
        <dbReference type="Proteomes" id="UP001058072"/>
    </source>
</evidence>